<dbReference type="PANTHER" id="PTHR37951">
    <property type="entry name" value="CYTOPLASMIC PROTEIN-RELATED"/>
    <property type="match status" value="1"/>
</dbReference>
<dbReference type="eggNOG" id="COG3515">
    <property type="taxonomic scope" value="Bacteria"/>
</dbReference>
<accession>C5BU06</accession>
<keyword evidence="3" id="KW-1185">Reference proteome</keyword>
<feature type="domain" description="ImpA N-terminal" evidence="1">
    <location>
        <begin position="13"/>
        <end position="141"/>
    </location>
</feature>
<sequence length="373" mass="41669">MSSASLFDIEQILSPIPGEVDTGVDVRTDPSPTSTYQTIKAARSAARAAERNSIHDGHSNEADDHWRVIKNLAPELIAAQAKDLEVACWYTEALLRSNGFQGLRDGFRLMLGLIENFWPNLYPMPDEDGIETRVACLAGLNGEGAEGVLIAPIRRTEITEGSTIGPFTYWEYQQALDCQKVADEKSKQAKIAKLGFSLDNIETAIRETDNLFFENIRDDLTDAITNYRKVSQLLDEHCGTYDAPPTRTIIEVLEECLGAINHLAKDKLPLPETPQETPVEEPHQAEEQAANVPQQVQISAPTHLENREAAFRQLVDIAEFFRKNEPHSPVSYMLQKAVKWGRMPLNELMQELIPDTSSRSHFSEITGVLAEDE</sequence>
<dbReference type="OrthoDB" id="9771118at2"/>
<protein>
    <submittedName>
        <fullName evidence="2">Type VI secretion-associated protein, ImpA family</fullName>
    </submittedName>
</protein>
<dbReference type="KEGG" id="ttu:TERTU_1658"/>
<reference evidence="2 3" key="1">
    <citation type="journal article" date="2009" name="PLoS ONE">
        <title>The complete genome of Teredinibacter turnerae T7901: an intracellular endosymbiont of marine wood-boring bivalves (shipworms).</title>
        <authorList>
            <person name="Yang J.C."/>
            <person name="Madupu R."/>
            <person name="Durkin A.S."/>
            <person name="Ekborg N.A."/>
            <person name="Pedamallu C.S."/>
            <person name="Hostetler J.B."/>
            <person name="Radune D."/>
            <person name="Toms B.S."/>
            <person name="Henrissat B."/>
            <person name="Coutinho P.M."/>
            <person name="Schwarz S."/>
            <person name="Field L."/>
            <person name="Trindade-Silva A.E."/>
            <person name="Soares C.A.G."/>
            <person name="Elshahawi S."/>
            <person name="Hanora A."/>
            <person name="Schmidt E.W."/>
            <person name="Haygood M.G."/>
            <person name="Posfai J."/>
            <person name="Benner J."/>
            <person name="Madinger C."/>
            <person name="Nove J."/>
            <person name="Anton B."/>
            <person name="Chaudhary K."/>
            <person name="Foster J."/>
            <person name="Holman A."/>
            <person name="Kumar S."/>
            <person name="Lessard P.A."/>
            <person name="Luyten Y.A."/>
            <person name="Slatko B."/>
            <person name="Wood N."/>
            <person name="Wu B."/>
            <person name="Teplitski M."/>
            <person name="Mougous J.D."/>
            <person name="Ward N."/>
            <person name="Eisen J.A."/>
            <person name="Badger J.H."/>
            <person name="Distel D.L."/>
        </authorList>
    </citation>
    <scope>NUCLEOTIDE SEQUENCE [LARGE SCALE GENOMIC DNA]</scope>
    <source>
        <strain evidence="3">ATCC 39867 / T7901</strain>
    </source>
</reference>
<dbReference type="InterPro" id="IPR017740">
    <property type="entry name" value="TssA-like"/>
</dbReference>
<dbReference type="HOGENOM" id="CLU_060104_1_0_6"/>
<proteinExistence type="predicted"/>
<gene>
    <name evidence="2" type="ordered locus">TERTU_1658</name>
</gene>
<dbReference type="InterPro" id="IPR010657">
    <property type="entry name" value="ImpA_N"/>
</dbReference>
<dbReference type="NCBIfam" id="TIGR03363">
    <property type="entry name" value="VI_chp_8"/>
    <property type="match status" value="1"/>
</dbReference>
<name>C5BU06_TERTT</name>
<evidence type="ECO:0000313" key="2">
    <source>
        <dbReference type="EMBL" id="ACR11032.1"/>
    </source>
</evidence>
<organism evidence="2 3">
    <name type="scientific">Teredinibacter turnerae (strain ATCC 39867 / T7901)</name>
    <dbReference type="NCBI Taxonomy" id="377629"/>
    <lineage>
        <taxon>Bacteria</taxon>
        <taxon>Pseudomonadati</taxon>
        <taxon>Pseudomonadota</taxon>
        <taxon>Gammaproteobacteria</taxon>
        <taxon>Cellvibrionales</taxon>
        <taxon>Cellvibrionaceae</taxon>
        <taxon>Teredinibacter</taxon>
    </lineage>
</organism>
<dbReference type="STRING" id="377629.TERTU_1658"/>
<dbReference type="Proteomes" id="UP000009080">
    <property type="component" value="Chromosome"/>
</dbReference>
<dbReference type="EMBL" id="CP001614">
    <property type="protein sequence ID" value="ACR11032.1"/>
    <property type="molecule type" value="Genomic_DNA"/>
</dbReference>
<dbReference type="PANTHER" id="PTHR37951:SF1">
    <property type="entry name" value="TYPE VI SECRETION SYSTEM COMPONENT TSSA1"/>
    <property type="match status" value="1"/>
</dbReference>
<evidence type="ECO:0000313" key="3">
    <source>
        <dbReference type="Proteomes" id="UP000009080"/>
    </source>
</evidence>
<dbReference type="RefSeq" id="WP_015817144.1">
    <property type="nucleotide sequence ID" value="NC_012997.1"/>
</dbReference>
<evidence type="ECO:0000259" key="1">
    <source>
        <dbReference type="Pfam" id="PF06812"/>
    </source>
</evidence>
<dbReference type="Pfam" id="PF06812">
    <property type="entry name" value="ImpA_N"/>
    <property type="match status" value="1"/>
</dbReference>
<dbReference type="AlphaFoldDB" id="C5BU06"/>